<proteinExistence type="predicted"/>
<name>A0A9R1WLP7_LACSA</name>
<reference evidence="1 2" key="1">
    <citation type="journal article" date="2017" name="Nat. Commun.">
        <title>Genome assembly with in vitro proximity ligation data and whole-genome triplication in lettuce.</title>
        <authorList>
            <person name="Reyes-Chin-Wo S."/>
            <person name="Wang Z."/>
            <person name="Yang X."/>
            <person name="Kozik A."/>
            <person name="Arikit S."/>
            <person name="Song C."/>
            <person name="Xia L."/>
            <person name="Froenicke L."/>
            <person name="Lavelle D.O."/>
            <person name="Truco M.J."/>
            <person name="Xia R."/>
            <person name="Zhu S."/>
            <person name="Xu C."/>
            <person name="Xu H."/>
            <person name="Xu X."/>
            <person name="Cox K."/>
            <person name="Korf I."/>
            <person name="Meyers B.C."/>
            <person name="Michelmore R.W."/>
        </authorList>
    </citation>
    <scope>NUCLEOTIDE SEQUENCE [LARGE SCALE GENOMIC DNA]</scope>
    <source>
        <strain evidence="2">cv. Salinas</strain>
        <tissue evidence="1">Seedlings</tissue>
    </source>
</reference>
<evidence type="ECO:0000313" key="1">
    <source>
        <dbReference type="EMBL" id="KAJ0227570.1"/>
    </source>
</evidence>
<evidence type="ECO:0000313" key="2">
    <source>
        <dbReference type="Proteomes" id="UP000235145"/>
    </source>
</evidence>
<dbReference type="AlphaFoldDB" id="A0A9R1WLP7"/>
<keyword evidence="2" id="KW-1185">Reference proteome</keyword>
<dbReference type="EMBL" id="NBSK02000001">
    <property type="protein sequence ID" value="KAJ0227570.1"/>
    <property type="molecule type" value="Genomic_DNA"/>
</dbReference>
<gene>
    <name evidence="1" type="ORF">LSAT_V11C100045470</name>
</gene>
<comment type="caution">
    <text evidence="1">The sequence shown here is derived from an EMBL/GenBank/DDBJ whole genome shotgun (WGS) entry which is preliminary data.</text>
</comment>
<organism evidence="1 2">
    <name type="scientific">Lactuca sativa</name>
    <name type="common">Garden lettuce</name>
    <dbReference type="NCBI Taxonomy" id="4236"/>
    <lineage>
        <taxon>Eukaryota</taxon>
        <taxon>Viridiplantae</taxon>
        <taxon>Streptophyta</taxon>
        <taxon>Embryophyta</taxon>
        <taxon>Tracheophyta</taxon>
        <taxon>Spermatophyta</taxon>
        <taxon>Magnoliopsida</taxon>
        <taxon>eudicotyledons</taxon>
        <taxon>Gunneridae</taxon>
        <taxon>Pentapetalae</taxon>
        <taxon>asterids</taxon>
        <taxon>campanulids</taxon>
        <taxon>Asterales</taxon>
        <taxon>Asteraceae</taxon>
        <taxon>Cichorioideae</taxon>
        <taxon>Cichorieae</taxon>
        <taxon>Lactucinae</taxon>
        <taxon>Lactuca</taxon>
    </lineage>
</organism>
<dbReference type="Proteomes" id="UP000235145">
    <property type="component" value="Unassembled WGS sequence"/>
</dbReference>
<sequence>MSVAVGGGIVPEGQLLGPTGRSAPHNGLTWVGQHPRMASHGYLFVEGEGASGTLCYVSLYNDMTWEISLLSRVRIYLRKKFLESQTSKDSLNYVLRPRVCDVIRYEFMQENYDPNFIISDLIDMYKLNESNKMKEKQNHDNLSAKTKTINETVEEKGSVLLLISFDMNHYSNPSQLNVNLNHSYLSSLVNATQSDKGILGVSTMKIEKNDNVVNVFSNESDTKYMNDYMEDDLGKKDMSPKTIENTDEVISGNGLKSNLSIPITVVIPKEYEKLVGKVELPYVDLMLERCSISFHSLWFLYWLETCIYYSQTLC</sequence>
<accession>A0A9R1WLP7</accession>
<protein>
    <submittedName>
        <fullName evidence="1">Uncharacterized protein</fullName>
    </submittedName>
</protein>